<dbReference type="KEGG" id="pth:PTH_0162"/>
<accession>A5D5X8</accession>
<dbReference type="HOGENOM" id="CLU_828603_0_0_9"/>
<proteinExistence type="predicted"/>
<dbReference type="SUPFAM" id="SSF46785">
    <property type="entry name" value="Winged helix' DNA-binding domain"/>
    <property type="match status" value="1"/>
</dbReference>
<dbReference type="eggNOG" id="ENOG5032BWY">
    <property type="taxonomic scope" value="Bacteria"/>
</dbReference>
<gene>
    <name evidence="2" type="ordered locus">PTH_0162</name>
</gene>
<evidence type="ECO:0000256" key="1">
    <source>
        <dbReference type="SAM" id="MobiDB-lite"/>
    </source>
</evidence>
<dbReference type="Pfam" id="PF13730">
    <property type="entry name" value="HTH_36"/>
    <property type="match status" value="1"/>
</dbReference>
<evidence type="ECO:0000313" key="3">
    <source>
        <dbReference type="Proteomes" id="UP000006556"/>
    </source>
</evidence>
<keyword evidence="3" id="KW-1185">Reference proteome</keyword>
<evidence type="ECO:0008006" key="4">
    <source>
        <dbReference type="Google" id="ProtNLM"/>
    </source>
</evidence>
<dbReference type="InterPro" id="IPR036390">
    <property type="entry name" value="WH_DNA-bd_sf"/>
</dbReference>
<feature type="compositionally biased region" description="Basic and acidic residues" evidence="1">
    <location>
        <begin position="289"/>
        <end position="303"/>
    </location>
</feature>
<dbReference type="EMBL" id="AP009389">
    <property type="protein sequence ID" value="BAF58343.1"/>
    <property type="molecule type" value="Genomic_DNA"/>
</dbReference>
<dbReference type="Proteomes" id="UP000006556">
    <property type="component" value="Chromosome"/>
</dbReference>
<dbReference type="STRING" id="370438.PTH_0162"/>
<name>A5D5X8_PELTS</name>
<dbReference type="InterPro" id="IPR036388">
    <property type="entry name" value="WH-like_DNA-bd_sf"/>
</dbReference>
<organism evidence="2 3">
    <name type="scientific">Pelotomaculum thermopropionicum (strain DSM 13744 / JCM 10971 / SI)</name>
    <dbReference type="NCBI Taxonomy" id="370438"/>
    <lineage>
        <taxon>Bacteria</taxon>
        <taxon>Bacillati</taxon>
        <taxon>Bacillota</taxon>
        <taxon>Clostridia</taxon>
        <taxon>Eubacteriales</taxon>
        <taxon>Desulfotomaculaceae</taxon>
        <taxon>Pelotomaculum</taxon>
    </lineage>
</organism>
<protein>
    <recommendedName>
        <fullName evidence="4">Helix-turn-helix domain-containing protein</fullName>
    </recommendedName>
</protein>
<reference evidence="3" key="1">
    <citation type="journal article" date="2008" name="Genome Res.">
        <title>The genome of Pelotomaculum thermopropionicum reveals niche-associated evolution in anaerobic microbiota.</title>
        <authorList>
            <person name="Kosaka T."/>
            <person name="Kato S."/>
            <person name="Shimoyama T."/>
            <person name="Ishii S."/>
            <person name="Abe T."/>
            <person name="Watanabe K."/>
        </authorList>
    </citation>
    <scope>NUCLEOTIDE SEQUENCE [LARGE SCALE GENOMIC DNA]</scope>
    <source>
        <strain evidence="3">DSM 13744 / JCM 10971 / SI</strain>
    </source>
</reference>
<sequence>MSTIFGRPTGLFFSYDAIFERHDLTTLQKLVYIYFCRRANNNGQSTPSYDDIAKDCGCHRSSAIEAVNTLGKMGLVVKHRRKRHNGSDTSNMYVVFPPGSPFDGNREVINDNGKAIPKKPSSFEGSSQTTPGRVVQDDPRGVVSGDPQKEYRSVVVVDQQPGGEKISDGETESSSVEDSAAFALPASGEQESCSRADQAGPAEKSTWEKIREDVRAVAGVDISVSFAKEIEKNYPPEKVSVVLEELDRQLAQGVEIRGVGAWLRYALENDIQPDQPVTRPKTKTIRLKDDNNRTPRARPEVRPEPGISYRRTPEQEQKRKEFIKSLYVGYKPGGN</sequence>
<evidence type="ECO:0000313" key="2">
    <source>
        <dbReference type="EMBL" id="BAF58343.1"/>
    </source>
</evidence>
<dbReference type="Gene3D" id="1.10.10.10">
    <property type="entry name" value="Winged helix-like DNA-binding domain superfamily/Winged helix DNA-binding domain"/>
    <property type="match status" value="1"/>
</dbReference>
<feature type="region of interest" description="Disordered" evidence="1">
    <location>
        <begin position="289"/>
        <end position="318"/>
    </location>
</feature>
<feature type="region of interest" description="Disordered" evidence="1">
    <location>
        <begin position="111"/>
        <end position="207"/>
    </location>
</feature>
<dbReference type="AlphaFoldDB" id="A5D5X8"/>